<dbReference type="OrthoDB" id="441660at2759"/>
<reference evidence="3" key="3">
    <citation type="submission" date="2025-09" db="UniProtKB">
        <authorList>
            <consortium name="Ensembl"/>
        </authorList>
    </citation>
    <scope>IDENTIFICATION</scope>
</reference>
<dbReference type="RefSeq" id="XP_028973716.1">
    <property type="nucleotide sequence ID" value="XM_029117883.2"/>
</dbReference>
<feature type="domain" description="C-type lectin" evidence="2">
    <location>
        <begin position="49"/>
        <end position="168"/>
    </location>
</feature>
<feature type="chain" id="PRO_5043237293" description="C-type lectin domain-containing protein" evidence="1">
    <location>
        <begin position="20"/>
        <end position="170"/>
    </location>
</feature>
<keyword evidence="1" id="KW-0732">Signal</keyword>
<dbReference type="InterPro" id="IPR050111">
    <property type="entry name" value="C-type_lectin/snaclec_domain"/>
</dbReference>
<evidence type="ECO:0000256" key="1">
    <source>
        <dbReference type="SAM" id="SignalP"/>
    </source>
</evidence>
<dbReference type="SMART" id="SM00034">
    <property type="entry name" value="CLECT"/>
    <property type="match status" value="1"/>
</dbReference>
<dbReference type="Gene3D" id="3.10.100.10">
    <property type="entry name" value="Mannose-Binding Protein A, subunit A"/>
    <property type="match status" value="1"/>
</dbReference>
<evidence type="ECO:0000313" key="4">
    <source>
        <dbReference type="Proteomes" id="UP000265140"/>
    </source>
</evidence>
<dbReference type="Proteomes" id="UP000265140">
    <property type="component" value="Chromosome 24"/>
</dbReference>
<proteinExistence type="predicted"/>
<dbReference type="AlphaFoldDB" id="A0A6Q2XR16"/>
<dbReference type="KEGG" id="els:114830333"/>
<protein>
    <recommendedName>
        <fullName evidence="2">C-type lectin domain-containing protein</fullName>
    </recommendedName>
</protein>
<accession>A0A6Q2ZD79</accession>
<dbReference type="SUPFAM" id="SSF56436">
    <property type="entry name" value="C-type lectin-like"/>
    <property type="match status" value="1"/>
</dbReference>
<feature type="signal peptide" evidence="1">
    <location>
        <begin position="1"/>
        <end position="19"/>
    </location>
</feature>
<reference evidence="3" key="1">
    <citation type="submission" date="2020-02" db="EMBL/GenBank/DDBJ databases">
        <title>Esox lucius (northern pike) genome, fEsoLuc1, primary haplotype.</title>
        <authorList>
            <person name="Myers G."/>
            <person name="Karagic N."/>
            <person name="Meyer A."/>
            <person name="Pippel M."/>
            <person name="Reichard M."/>
            <person name="Winkler S."/>
            <person name="Tracey A."/>
            <person name="Sims Y."/>
            <person name="Howe K."/>
            <person name="Rhie A."/>
            <person name="Formenti G."/>
            <person name="Durbin R."/>
            <person name="Fedrigo O."/>
            <person name="Jarvis E.D."/>
        </authorList>
    </citation>
    <scope>NUCLEOTIDE SEQUENCE [LARGE SCALE GENOMIC DNA]</scope>
</reference>
<dbReference type="CDD" id="cd00037">
    <property type="entry name" value="CLECT"/>
    <property type="match status" value="1"/>
</dbReference>
<dbReference type="Ensembl" id="ENSELUT00000076208.2">
    <property type="protein sequence ID" value="ENSELUP00000055597.2"/>
    <property type="gene ID" value="ENSELUG00000038629.1"/>
</dbReference>
<accession>A0A6Q2XR16</accession>
<dbReference type="Pfam" id="PF00059">
    <property type="entry name" value="Lectin_C"/>
    <property type="match status" value="1"/>
</dbReference>
<dbReference type="GeneID" id="114830333"/>
<dbReference type="InterPro" id="IPR016187">
    <property type="entry name" value="CTDL_fold"/>
</dbReference>
<dbReference type="InterPro" id="IPR016186">
    <property type="entry name" value="C-type_lectin-like/link_sf"/>
</dbReference>
<organism evidence="3 4">
    <name type="scientific">Esox lucius</name>
    <name type="common">Northern pike</name>
    <dbReference type="NCBI Taxonomy" id="8010"/>
    <lineage>
        <taxon>Eukaryota</taxon>
        <taxon>Metazoa</taxon>
        <taxon>Chordata</taxon>
        <taxon>Craniata</taxon>
        <taxon>Vertebrata</taxon>
        <taxon>Euteleostomi</taxon>
        <taxon>Actinopterygii</taxon>
        <taxon>Neopterygii</taxon>
        <taxon>Teleostei</taxon>
        <taxon>Protacanthopterygii</taxon>
        <taxon>Esociformes</taxon>
        <taxon>Esocidae</taxon>
        <taxon>Esox</taxon>
    </lineage>
</organism>
<keyword evidence="4" id="KW-1185">Reference proteome</keyword>
<evidence type="ECO:0000313" key="3">
    <source>
        <dbReference type="Ensembl" id="ENSELUP00000055597.2"/>
    </source>
</evidence>
<dbReference type="Bgee" id="ENSELUG00000026584">
    <property type="expression patterns" value="Expressed in ovary and 5 other cell types or tissues"/>
</dbReference>
<dbReference type="PANTHER" id="PTHR22803">
    <property type="entry name" value="MANNOSE, PHOSPHOLIPASE, LECTIN RECEPTOR RELATED"/>
    <property type="match status" value="1"/>
</dbReference>
<dbReference type="PROSITE" id="PS50041">
    <property type="entry name" value="C_TYPE_LECTIN_2"/>
    <property type="match status" value="1"/>
</dbReference>
<dbReference type="InterPro" id="IPR001304">
    <property type="entry name" value="C-type_lectin-like"/>
</dbReference>
<sequence length="170" mass="18136">MAMLTVLLLSAVFSPLTQGSCISCGLQNTDPVAGSDPALPSCPGGWKANGPHCFQYVRNPLSWSDALNNCLQLGGNLASIHSLAEERFLLSMSLTGSDAGITWIGGHVAGYLHEVEFQWTDASAPVYRHKLAQGPGPSPFCLTLEEPAAGSPLWFPAPCHRRHPSLCQTH</sequence>
<name>A0A6Q2XR16_ESOLU</name>
<reference evidence="3" key="2">
    <citation type="submission" date="2025-08" db="UniProtKB">
        <authorList>
            <consortium name="Ensembl"/>
        </authorList>
    </citation>
    <scope>IDENTIFICATION</scope>
</reference>
<evidence type="ECO:0000259" key="2">
    <source>
        <dbReference type="PROSITE" id="PS50041"/>
    </source>
</evidence>